<dbReference type="SUPFAM" id="SSF88713">
    <property type="entry name" value="Glycoside hydrolase/deacetylase"/>
    <property type="match status" value="1"/>
</dbReference>
<name>A0A1G7NXB5_9BACL</name>
<keyword evidence="2" id="KW-0732">Signal</keyword>
<dbReference type="GO" id="GO:0005576">
    <property type="term" value="C:extracellular region"/>
    <property type="evidence" value="ECO:0007669"/>
    <property type="project" value="UniProtKB-SubCell"/>
</dbReference>
<dbReference type="Proteomes" id="UP000198972">
    <property type="component" value="Unassembled WGS sequence"/>
</dbReference>
<organism evidence="5 6">
    <name type="scientific">Fontibacillus panacisegetis</name>
    <dbReference type="NCBI Taxonomy" id="670482"/>
    <lineage>
        <taxon>Bacteria</taxon>
        <taxon>Bacillati</taxon>
        <taxon>Bacillota</taxon>
        <taxon>Bacilli</taxon>
        <taxon>Bacillales</taxon>
        <taxon>Paenibacillaceae</taxon>
        <taxon>Fontibacillus</taxon>
    </lineage>
</organism>
<comment type="subcellular location">
    <subcellularLocation>
        <location evidence="1">Secreted</location>
    </subcellularLocation>
</comment>
<evidence type="ECO:0000256" key="1">
    <source>
        <dbReference type="ARBA" id="ARBA00004613"/>
    </source>
</evidence>
<dbReference type="RefSeq" id="WP_091231878.1">
    <property type="nucleotide sequence ID" value="NZ_FNBG01000017.1"/>
</dbReference>
<dbReference type="AlphaFoldDB" id="A0A1G7NXB5"/>
<keyword evidence="3" id="KW-1133">Transmembrane helix</keyword>
<keyword evidence="3" id="KW-0472">Membrane</keyword>
<dbReference type="InterPro" id="IPR011330">
    <property type="entry name" value="Glyco_hydro/deAcase_b/a-brl"/>
</dbReference>
<sequence length="589" mass="67032">MVKKQTNSALNVRKKNINKVIKTIIQTVILLALIALLIDAVFDVQRYEEPDKTAWMQEDQGFIAISYFGVGRSASSKLVAKNQLDEQLGALYDQGYRTISQQDITDFYTKGKPLPPKALFLSFEDGRNDSSLFAQPLLEKYNYKATFLSYANKMGNSDRKFLQPKDMLKMAKTGYWELGTNGYRLTYINVFDKEGRYIGVKDENELTDKENIEYYNHYLMDFIRDENMIPIEDRDEMEARIQGDYKLMQDIYTDTLGYVPSVYMIMHSNALGEGMNPLVLNANSSNIHNMFQMHFNREGQTLNSKDDDIYDLTRIQPASYWSTNHLLMKIRKDTGNTMQFVRGDEDEAGKWNMLGGVAEFDENMIILTSPPAGSGKMYLNGSSDQRDVKVSFKASGNVIGKQGVYLRYDKVKKTSLHVYLENNNIIVEEQKPGSTDKPVFSQPLDELQWKEEDLAFDKASVYTKEQTASGVTSDKHDYPVNIRNSRNFEVELVGQSLKIIVDDQLLVENLQVDPSISIGGIALEAKYNEQNEKDDIYDGVFEDLQVTSPGNESDDSSFKYSLKLSGIEGVVSRVKKAVNTAVNWTMDTF</sequence>
<feature type="domain" description="NodB homology" evidence="4">
    <location>
        <begin position="113"/>
        <end position="188"/>
    </location>
</feature>
<dbReference type="PANTHER" id="PTHR34216">
    <property type="match status" value="1"/>
</dbReference>
<dbReference type="Gene3D" id="3.20.20.370">
    <property type="entry name" value="Glycoside hydrolase/deacetylase"/>
    <property type="match status" value="1"/>
</dbReference>
<dbReference type="GO" id="GO:0016810">
    <property type="term" value="F:hydrolase activity, acting on carbon-nitrogen (but not peptide) bonds"/>
    <property type="evidence" value="ECO:0007669"/>
    <property type="project" value="InterPro"/>
</dbReference>
<accession>A0A1G7NXB5</accession>
<dbReference type="GO" id="GO:0005975">
    <property type="term" value="P:carbohydrate metabolic process"/>
    <property type="evidence" value="ECO:0007669"/>
    <property type="project" value="InterPro"/>
</dbReference>
<evidence type="ECO:0000259" key="4">
    <source>
        <dbReference type="Pfam" id="PF01522"/>
    </source>
</evidence>
<evidence type="ECO:0000313" key="6">
    <source>
        <dbReference type="Proteomes" id="UP000198972"/>
    </source>
</evidence>
<gene>
    <name evidence="5" type="ORF">SAMN04488542_11726</name>
</gene>
<dbReference type="PANTHER" id="PTHR34216:SF3">
    <property type="entry name" value="POLY-BETA-1,6-N-ACETYL-D-GLUCOSAMINE N-DEACETYLASE"/>
    <property type="match status" value="1"/>
</dbReference>
<dbReference type="Pfam" id="PF01522">
    <property type="entry name" value="Polysacc_deac_1"/>
    <property type="match status" value="1"/>
</dbReference>
<feature type="transmembrane region" description="Helical" evidence="3">
    <location>
        <begin position="20"/>
        <end position="42"/>
    </location>
</feature>
<dbReference type="InterPro" id="IPR002509">
    <property type="entry name" value="NODB_dom"/>
</dbReference>
<protein>
    <submittedName>
        <fullName evidence="5">Polysaccharide deacetylase</fullName>
    </submittedName>
</protein>
<keyword evidence="6" id="KW-1185">Reference proteome</keyword>
<dbReference type="InterPro" id="IPR051398">
    <property type="entry name" value="Polysacch_Deacetylase"/>
</dbReference>
<evidence type="ECO:0000313" key="5">
    <source>
        <dbReference type="EMBL" id="SDF78527.1"/>
    </source>
</evidence>
<evidence type="ECO:0000256" key="2">
    <source>
        <dbReference type="ARBA" id="ARBA00022729"/>
    </source>
</evidence>
<dbReference type="EMBL" id="FNBG01000017">
    <property type="protein sequence ID" value="SDF78527.1"/>
    <property type="molecule type" value="Genomic_DNA"/>
</dbReference>
<proteinExistence type="predicted"/>
<dbReference type="OrthoDB" id="5437800at2"/>
<keyword evidence="3" id="KW-0812">Transmembrane</keyword>
<evidence type="ECO:0000256" key="3">
    <source>
        <dbReference type="SAM" id="Phobius"/>
    </source>
</evidence>
<reference evidence="5 6" key="1">
    <citation type="submission" date="2016-10" db="EMBL/GenBank/DDBJ databases">
        <authorList>
            <person name="de Groot N.N."/>
        </authorList>
    </citation>
    <scope>NUCLEOTIDE SEQUENCE [LARGE SCALE GENOMIC DNA]</scope>
    <source>
        <strain evidence="5 6">DSM 28129</strain>
    </source>
</reference>
<dbReference type="STRING" id="670482.SAMN04488542_11726"/>